<feature type="chain" id="PRO_5012976317" description="Lipoprotein" evidence="1">
    <location>
        <begin position="28"/>
        <end position="121"/>
    </location>
</feature>
<evidence type="ECO:0000256" key="1">
    <source>
        <dbReference type="SAM" id="SignalP"/>
    </source>
</evidence>
<dbReference type="EMBL" id="MJAO01000033">
    <property type="protein sequence ID" value="OKB64578.1"/>
    <property type="molecule type" value="Genomic_DNA"/>
</dbReference>
<dbReference type="RefSeq" id="WP_073534633.1">
    <property type="nucleotide sequence ID" value="NZ_MJAO01000033.1"/>
</dbReference>
<organism evidence="2 3">
    <name type="scientific">Serratia marcescens</name>
    <dbReference type="NCBI Taxonomy" id="615"/>
    <lineage>
        <taxon>Bacteria</taxon>
        <taxon>Pseudomonadati</taxon>
        <taxon>Pseudomonadota</taxon>
        <taxon>Gammaproteobacteria</taxon>
        <taxon>Enterobacterales</taxon>
        <taxon>Yersiniaceae</taxon>
        <taxon>Serratia</taxon>
    </lineage>
</organism>
<dbReference type="PROSITE" id="PS51257">
    <property type="entry name" value="PROKAR_LIPOPROTEIN"/>
    <property type="match status" value="1"/>
</dbReference>
<reference evidence="2 3" key="1">
    <citation type="submission" date="2016-09" db="EMBL/GenBank/DDBJ databases">
        <title>Serratia marcescens MSU-97 and epiphytic antimycotic-producing bacteria.</title>
        <authorList>
            <person name="Matilla M.A."/>
        </authorList>
    </citation>
    <scope>NUCLEOTIDE SEQUENCE [LARGE SCALE GENOMIC DNA]</scope>
    <source>
        <strain evidence="2 3">MSU-97</strain>
    </source>
</reference>
<sequence length="121" mass="13556">MNKSNTVKLPFLAIVLLLSACRSPVNTVENNLPTKAEQEIKRVQQCQQELTVLSSIKSKDYTVTKQAFDRLMGNAAQYASLRNKVNGETQSTVDALYNYKISLLCAEINQAVLLHLAQQER</sequence>
<evidence type="ECO:0000313" key="3">
    <source>
        <dbReference type="Proteomes" id="UP000185770"/>
    </source>
</evidence>
<name>A0A1Q4NUM7_SERMA</name>
<evidence type="ECO:0008006" key="4">
    <source>
        <dbReference type="Google" id="ProtNLM"/>
    </source>
</evidence>
<dbReference type="Proteomes" id="UP000185770">
    <property type="component" value="Unassembled WGS sequence"/>
</dbReference>
<protein>
    <recommendedName>
        <fullName evidence="4">Lipoprotein</fullName>
    </recommendedName>
</protein>
<accession>A0A1Q4NUM7</accession>
<proteinExistence type="predicted"/>
<dbReference type="AlphaFoldDB" id="A0A1Q4NUM7"/>
<gene>
    <name evidence="2" type="ORF">BHU62_21860</name>
</gene>
<comment type="caution">
    <text evidence="2">The sequence shown here is derived from an EMBL/GenBank/DDBJ whole genome shotgun (WGS) entry which is preliminary data.</text>
</comment>
<evidence type="ECO:0000313" key="2">
    <source>
        <dbReference type="EMBL" id="OKB64578.1"/>
    </source>
</evidence>
<feature type="signal peptide" evidence="1">
    <location>
        <begin position="1"/>
        <end position="27"/>
    </location>
</feature>
<keyword evidence="1" id="KW-0732">Signal</keyword>
<dbReference type="OrthoDB" id="6493486at2"/>